<feature type="non-terminal residue" evidence="2">
    <location>
        <position position="1"/>
    </location>
</feature>
<reference evidence="2" key="1">
    <citation type="submission" date="2023-10" db="EMBL/GenBank/DDBJ databases">
        <title>Genome assembly of Pristionchus species.</title>
        <authorList>
            <person name="Yoshida K."/>
            <person name="Sommer R.J."/>
        </authorList>
    </citation>
    <scope>NUCLEOTIDE SEQUENCE</scope>
    <source>
        <strain evidence="2">RS5133</strain>
    </source>
</reference>
<organism evidence="2 3">
    <name type="scientific">Pristionchus fissidentatus</name>
    <dbReference type="NCBI Taxonomy" id="1538716"/>
    <lineage>
        <taxon>Eukaryota</taxon>
        <taxon>Metazoa</taxon>
        <taxon>Ecdysozoa</taxon>
        <taxon>Nematoda</taxon>
        <taxon>Chromadorea</taxon>
        <taxon>Rhabditida</taxon>
        <taxon>Rhabditina</taxon>
        <taxon>Diplogasteromorpha</taxon>
        <taxon>Diplogasteroidea</taxon>
        <taxon>Neodiplogasteridae</taxon>
        <taxon>Pristionchus</taxon>
    </lineage>
</organism>
<dbReference type="PANTHER" id="PTHR47022:SF2">
    <property type="entry name" value="BTB DOMAIN-CONTAINING PROTEIN"/>
    <property type="match status" value="1"/>
</dbReference>
<dbReference type="SUPFAM" id="SSF49599">
    <property type="entry name" value="TRAF domain-like"/>
    <property type="match status" value="1"/>
</dbReference>
<sequence length="200" mass="22659">LQMSGLPDLVIPFSIDEFSKLADGNRAHTDVVYAKDLSWSLFVRVAESNSTGDKMLDVYLECNFGVDNSGWSCEASVETTLLNSNTADNKVIERKETFCVDRSLLGATFCGAYDTMGWDELIDPEKGFIKYDRISFEVRVFLLKTTGLRKMNLVEFTTPIDGYTSVILVVEGTKLHVSKEFLSIHSRLLLDVQWRFCREE</sequence>
<dbReference type="Pfam" id="PF22486">
    <property type="entry name" value="MATH_2"/>
    <property type="match status" value="1"/>
</dbReference>
<dbReference type="Gene3D" id="2.60.210.10">
    <property type="entry name" value="Apoptosis, Tumor Necrosis Factor Receptor Associated Protein 2, Chain A"/>
    <property type="match status" value="1"/>
</dbReference>
<keyword evidence="3" id="KW-1185">Reference proteome</keyword>
<dbReference type="EMBL" id="BTSY01000005">
    <property type="protein sequence ID" value="GMT29902.1"/>
    <property type="molecule type" value="Genomic_DNA"/>
</dbReference>
<dbReference type="PANTHER" id="PTHR47022">
    <property type="entry name" value="BTB AND MATH DOMAIN-CONTAINING PROTEIN 36-RELATED"/>
    <property type="match status" value="1"/>
</dbReference>
<comment type="caution">
    <text evidence="2">The sequence shown here is derived from an EMBL/GenBank/DDBJ whole genome shotgun (WGS) entry which is preliminary data.</text>
</comment>
<dbReference type="AlphaFoldDB" id="A0AAV5WDG9"/>
<feature type="domain" description="MATH" evidence="1">
    <location>
        <begin position="8"/>
        <end position="140"/>
    </location>
</feature>
<proteinExistence type="predicted"/>
<gene>
    <name evidence="2" type="ORF">PFISCL1PPCAC_21199</name>
</gene>
<evidence type="ECO:0000313" key="2">
    <source>
        <dbReference type="EMBL" id="GMT29902.1"/>
    </source>
</evidence>
<dbReference type="InterPro" id="IPR002083">
    <property type="entry name" value="MATH/TRAF_dom"/>
</dbReference>
<dbReference type="PROSITE" id="PS50144">
    <property type="entry name" value="MATH"/>
    <property type="match status" value="1"/>
</dbReference>
<accession>A0AAV5WDG9</accession>
<evidence type="ECO:0000259" key="1">
    <source>
        <dbReference type="PROSITE" id="PS50144"/>
    </source>
</evidence>
<evidence type="ECO:0000313" key="3">
    <source>
        <dbReference type="Proteomes" id="UP001432322"/>
    </source>
</evidence>
<dbReference type="InterPro" id="IPR008974">
    <property type="entry name" value="TRAF-like"/>
</dbReference>
<protein>
    <recommendedName>
        <fullName evidence="1">MATH domain-containing protein</fullName>
    </recommendedName>
</protein>
<name>A0AAV5WDG9_9BILA</name>
<dbReference type="Proteomes" id="UP001432322">
    <property type="component" value="Unassembled WGS sequence"/>
</dbReference>